<evidence type="ECO:0000259" key="5">
    <source>
        <dbReference type="SMART" id="SM01349"/>
    </source>
</evidence>
<comment type="subcellular location">
    <subcellularLocation>
        <location evidence="1">Cytoplasm</location>
        <location evidence="1">Cytoskeleton</location>
    </subcellularLocation>
</comment>
<accession>A0ABD3NZZ6</accession>
<feature type="compositionally biased region" description="Low complexity" evidence="4">
    <location>
        <begin position="2523"/>
        <end position="2532"/>
    </location>
</feature>
<feature type="region of interest" description="Disordered" evidence="4">
    <location>
        <begin position="2486"/>
        <end position="2600"/>
    </location>
</feature>
<dbReference type="InterPro" id="IPR048491">
    <property type="entry name" value="XMAP215_CLASP_TOG"/>
</dbReference>
<dbReference type="PANTHER" id="PTHR12609">
    <property type="entry name" value="MICROTUBULE ASSOCIATED PROTEIN XMAP215"/>
    <property type="match status" value="1"/>
</dbReference>
<reference evidence="6 7" key="1">
    <citation type="submission" date="2024-10" db="EMBL/GenBank/DDBJ databases">
        <title>Updated reference genomes for cyclostephanoid diatoms.</title>
        <authorList>
            <person name="Roberts W.R."/>
            <person name="Alverson A.J."/>
        </authorList>
    </citation>
    <scope>NUCLEOTIDE SEQUENCE [LARGE SCALE GENOMIC DNA]</scope>
    <source>
        <strain evidence="6 7">AJA010-31</strain>
    </source>
</reference>
<dbReference type="InterPro" id="IPR016024">
    <property type="entry name" value="ARM-type_fold"/>
</dbReference>
<feature type="region of interest" description="Disordered" evidence="4">
    <location>
        <begin position="563"/>
        <end position="612"/>
    </location>
</feature>
<feature type="compositionally biased region" description="Polar residues" evidence="4">
    <location>
        <begin position="113"/>
        <end position="134"/>
    </location>
</feature>
<feature type="compositionally biased region" description="Basic and acidic residues" evidence="4">
    <location>
        <begin position="247"/>
        <end position="265"/>
    </location>
</feature>
<evidence type="ECO:0000313" key="6">
    <source>
        <dbReference type="EMBL" id="KAL3780738.1"/>
    </source>
</evidence>
<dbReference type="Gene3D" id="1.25.10.10">
    <property type="entry name" value="Leucine-rich Repeat Variant"/>
    <property type="match status" value="5"/>
</dbReference>
<feature type="compositionally biased region" description="Low complexity" evidence="4">
    <location>
        <begin position="1552"/>
        <end position="1570"/>
    </location>
</feature>
<feature type="region of interest" description="Disordered" evidence="4">
    <location>
        <begin position="494"/>
        <end position="547"/>
    </location>
</feature>
<feature type="domain" description="TOG" evidence="5">
    <location>
        <begin position="1612"/>
        <end position="1860"/>
    </location>
</feature>
<feature type="region of interest" description="Disordered" evidence="4">
    <location>
        <begin position="1550"/>
        <end position="1597"/>
    </location>
</feature>
<evidence type="ECO:0000256" key="2">
    <source>
        <dbReference type="ARBA" id="ARBA00022490"/>
    </source>
</evidence>
<feature type="compositionally biased region" description="Polar residues" evidence="4">
    <location>
        <begin position="966"/>
        <end position="975"/>
    </location>
</feature>
<feature type="compositionally biased region" description="Polar residues" evidence="4">
    <location>
        <begin position="781"/>
        <end position="810"/>
    </location>
</feature>
<proteinExistence type="predicted"/>
<feature type="region of interest" description="Disordered" evidence="4">
    <location>
        <begin position="283"/>
        <end position="313"/>
    </location>
</feature>
<feature type="compositionally biased region" description="Polar residues" evidence="4">
    <location>
        <begin position="2166"/>
        <end position="2191"/>
    </location>
</feature>
<feature type="region of interest" description="Disordered" evidence="4">
    <location>
        <begin position="23"/>
        <end position="140"/>
    </location>
</feature>
<evidence type="ECO:0000256" key="3">
    <source>
        <dbReference type="ARBA" id="ARBA00023212"/>
    </source>
</evidence>
<dbReference type="InterPro" id="IPR011989">
    <property type="entry name" value="ARM-like"/>
</dbReference>
<feature type="compositionally biased region" description="Basic and acidic residues" evidence="4">
    <location>
        <begin position="451"/>
        <end position="464"/>
    </location>
</feature>
<evidence type="ECO:0000256" key="1">
    <source>
        <dbReference type="ARBA" id="ARBA00004245"/>
    </source>
</evidence>
<dbReference type="SMART" id="SM01349">
    <property type="entry name" value="TOG"/>
    <property type="match status" value="4"/>
</dbReference>
<sequence length="2983" mass="323437">MDPFGGRGGDAHDEELLAELRAISNKNNRRFDDDDDDNRAAQETEGTAAEVAADNMDASNTDTRPISASTSSFATANEFASPSAPIQDEDEEGYESESMFLPNAVDKDHTADDANSNNNNEQSGGFKQTNTFTGKNGGDAQDTELLAELMAISNKSNRFHDEEDMAIDTAEDNAVDSQAVSVGTTPKGENVEVAIANDADNGEERGADRPSLGFDVEKKIEGDSVEVNLPAEKSAVMNEPAMGTDANHGKFVSEDMPKTFKGDRGGAAEDAELLAELRAISNKGANRFGDDDADQDNRKQDANGKAVTEVESIRDEPKPIEKVVKSAALLKPWQKKRAKMPEQKADFDVVVAAPASKPVVPFENTLASEEETAKPSEQSTQAVADGFGKFNFNGDLPKTFKGDRGGMAEDAELLAELRAISNKGANRYGDDDADQDNRKQDANGKAVTEVESIRDEPKPVEKAVKATAPLKPWQKKRAKLPEQKADFDVVVAAPAPKPEDPFENALASEEETAKPSEQSTQAVADGFGKFNSNGALPKTFKGDRGGTAEDAELLAELRAISNKGANRFGEEEDATAAAPMQKKEAEAKPDEKQTPAKTTSQPLKPWQMKKNKMVAQSNDVMVAATPPKAIDPFENALLDKDTAASSTDIPSERLTESASDGIGNLNASNNFPKTVKGDRGGAAEDAELLAELRAISNKGSNRFNDEDDATVPPKKEHDAIDAAGGSPRDEPMPKKSAPLKPWQMKRVKNPEHTDDGIDVVVAAPASNPADPYDNAVVSVPTEASNESTKQSSETTLAATSNDFGKFNSNGDMPKTFKGDRGGAAEDADLLAELRAISNKGTNRFNDEEDTLAERKLDGENCVVKAKAVPESDEPKAAPSKEAGPSKPWQKKRSKKPAVDPFENALADAADVPASCNDAGKFQSSGNLSKTFNGDRGGAAEDAELLAMLRAVSNKNSSNRFSEDTGDSLSEGNDQSMSTIVSKPANVVTSDPAPPPYVAPPVQKPVDMSLAYAVPPGSAPLDPIEIKVTLENLEESLKSTNWQYRKESYIFLTERMQSMVSNCDAMNQLNADTVFTSLDSFVCKALNEKTAGAHDAALSLAIMFTDSCKESCTEECLRSITSALLKGTAFAPSRKTTMTLAEDLVLKMIEVSPENSSSIQTTCDLIQQHGLKSKKPKVVLFSAKLILRAVQEFGVTALPVPALSSISELLISNSNNEVRETGINIMAEVCRALGSKSILQSQIDKMKPALQSQLDELLTSKPTPSIPIRSLRCQKSQSAGDATPAMKQLSEADVKAQMFASRAAVNLFEVLPKTSYKEKIKLEKWSEKCAALDDLIKAGGEQPFKLVPPSATVNYVTIIRELSKLLGHTHCAVVSKSLESLGMLAEGVGEDLYPQLRPLISTLAGLFKDKKVCKAVASCLDKMYGNVFSFGHLLDSKDSLPSSLDEKVQKNALARASVLDYLGRCVSVKQSHGNRGQLTPEYAEQLCKLGCSKLQDSDAATRKAATNLLVLLLKFDDDAISSIAKDSTASLQTSNPRVFKSLQQAVAGPVSFSATSNSSRPATAPSRPPSTKNENVRPTTAVPKTVNKSSAPMSSDNNADDSAKLISFEDAVDKLALLGIPKWSDDIDEGGIFAGIQSSAWQKRMGALNELTAYIQSSNAELVSDIVPAFFVLIKQSTSSFKESNFNVTKGILSFFTALFMDVYVKLTRAPDSYLVSPATKIAVEKIADKKLAESSISCLNSLCVVKDPQKVISLAIKHTSDIKSPSTHEALLTWFKTFLEDFGTAVLSASIQDVVAWILSELENNNIKVKKAALAVMGGLYCQFGPALEPFVKSKSPPAGTMSSIEKVFADATHDPSAQSRERKMRCITLSAVSNAPSAGTRQKSALAVPETDLVSSLKSDCISRMTSTDGKNSWKLRKEAMEEVTQEAEKCAGLLSTEGKAYLTLKELMVALRSRMNDSQSNLKPLAAATMTSVLSRVDESSQAKLGKVVFPSLVNAAMTDMKKTMRDASLAALQAGMRQSDQDGGCVNMLAFDALVLSLQAELSDAAIKSVGLPDLLSLMVKLLEPTCSQSDERLPSHVQLAKVITITYLSSYLFLVANTRATAEKLHVLCSKSIVPSESFNAVIGKLLPAQQRTVRSTIPKHTEQEKELVDSFKIETRPRSSVPVNRANSTKSLRESSSNRPATTSSLLRKEKSGRAEMLQPKNDENNPLLTAKLDPMLKLKRLSAHGKSCWPEYPALPSNDNAQDEVRKSWETLIQTSAVEILLPKKSSSMEDYLRGCDLIMKSIAHSRENNYETIIEQSDLILKWAACALASREKTSALRQLLKAVEVFFERLNELSYKLDDKEACVLLPYLVDNAWKPAYQEQSLKILAFITSNDIYPTRQYGSQICVKVLEKSSTSKARLLAASQIEECVKTTGLAAIGKAGLRVLGKALTNEKLVENRVAYLKLFQAIVSKLNGDLPKLFSLCDTLSEDSQEILKQKCSNRPGSEPIGQNNSVSSQSPRLLTPIRSSTVGLRGLSHSSRFSQSSPRIPEVNENSVVDRDTTTKLARSSSAIARSQLNQRFQRSAQSKNSIPLPPPSASQQPQSPSPQVPLPITTPKVIRDIQEIMKCFDRSSIESGLITTLENLSETLKNDNDRHAIEREYYNDHVKSISDLFAFAFDYPDELPEELIVLIISTLSLLVRMGMKHRLTTETLVSSLNRMIDSMTDGRLSSASPTPTLKLLNKLAIRFATTTPNTTSLSALLTLQINQMNGISPNGISRHESKRIKVMGRLVNKIVLSEHEKNAEKPFDSVDLRVVLPLLHKCLHAWSAAKDKSRETDVLKPAEEMIKTILLELIKAKPDAVRETAALLGLIDVSMRELFDECETELGVNGSALASLIQAVGESNGDNQVVAVAELRAFKMSRPELFESHMGNLSGPFRDFIADQLDKHAADKVTDKEPQEEPPTQETIDASTRDSFVDLKARIEALRQRNGNSAE</sequence>
<feature type="region of interest" description="Disordered" evidence="4">
    <location>
        <begin position="955"/>
        <end position="975"/>
    </location>
</feature>
<keyword evidence="3" id="KW-0206">Cytoskeleton</keyword>
<feature type="region of interest" description="Disordered" evidence="4">
    <location>
        <begin position="865"/>
        <end position="905"/>
    </location>
</feature>
<feature type="compositionally biased region" description="Polar residues" evidence="4">
    <location>
        <begin position="57"/>
        <end position="80"/>
    </location>
</feature>
<keyword evidence="2" id="KW-0963">Cytoplasm</keyword>
<dbReference type="Pfam" id="PF21041">
    <property type="entry name" value="XMAP215_CLASP_TOG"/>
    <property type="match status" value="1"/>
</dbReference>
<feature type="domain" description="TOG" evidence="5">
    <location>
        <begin position="1016"/>
        <end position="1267"/>
    </location>
</feature>
<comment type="caution">
    <text evidence="6">The sequence shown here is derived from an EMBL/GenBank/DDBJ whole genome shotgun (WGS) entry which is preliminary data.</text>
</comment>
<feature type="region of interest" description="Disordered" evidence="4">
    <location>
        <begin position="235"/>
        <end position="265"/>
    </location>
</feature>
<feature type="compositionally biased region" description="Basic and acidic residues" evidence="4">
    <location>
        <begin position="2937"/>
        <end position="2947"/>
    </location>
</feature>
<dbReference type="InterPro" id="IPR034085">
    <property type="entry name" value="TOG"/>
</dbReference>
<name>A0ABD3NZZ6_9STRA</name>
<evidence type="ECO:0000256" key="4">
    <source>
        <dbReference type="SAM" id="MobiDB-lite"/>
    </source>
</evidence>
<dbReference type="GO" id="GO:0005856">
    <property type="term" value="C:cytoskeleton"/>
    <property type="evidence" value="ECO:0007669"/>
    <property type="project" value="UniProtKB-SubCell"/>
</dbReference>
<gene>
    <name evidence="6" type="ORF">ACHAWO_005525</name>
</gene>
<dbReference type="Proteomes" id="UP001530400">
    <property type="component" value="Unassembled WGS sequence"/>
</dbReference>
<feature type="region of interest" description="Disordered" evidence="4">
    <location>
        <begin position="2163"/>
        <end position="2213"/>
    </location>
</feature>
<evidence type="ECO:0000313" key="7">
    <source>
        <dbReference type="Proteomes" id="UP001530400"/>
    </source>
</evidence>
<organism evidence="6 7">
    <name type="scientific">Cyclotella atomus</name>
    <dbReference type="NCBI Taxonomy" id="382360"/>
    <lineage>
        <taxon>Eukaryota</taxon>
        <taxon>Sar</taxon>
        <taxon>Stramenopiles</taxon>
        <taxon>Ochrophyta</taxon>
        <taxon>Bacillariophyta</taxon>
        <taxon>Coscinodiscophyceae</taxon>
        <taxon>Thalassiosirophycidae</taxon>
        <taxon>Stephanodiscales</taxon>
        <taxon>Stephanodiscaceae</taxon>
        <taxon>Cyclotella</taxon>
    </lineage>
</organism>
<dbReference type="EMBL" id="JALLPJ020000876">
    <property type="protein sequence ID" value="KAL3780738.1"/>
    <property type="molecule type" value="Genomic_DNA"/>
</dbReference>
<feature type="compositionally biased region" description="Polar residues" evidence="4">
    <location>
        <begin position="2550"/>
        <end position="2577"/>
    </location>
</feature>
<feature type="compositionally biased region" description="Polar residues" evidence="4">
    <location>
        <begin position="2486"/>
        <end position="2517"/>
    </location>
</feature>
<feature type="region of interest" description="Disordered" evidence="4">
    <location>
        <begin position="780"/>
        <end position="821"/>
    </location>
</feature>
<keyword evidence="7" id="KW-1185">Reference proteome</keyword>
<feature type="region of interest" description="Disordered" evidence="4">
    <location>
        <begin position="642"/>
        <end position="679"/>
    </location>
</feature>
<dbReference type="InterPro" id="IPR045110">
    <property type="entry name" value="XMAP215"/>
</dbReference>
<feature type="compositionally biased region" description="Basic and acidic residues" evidence="4">
    <location>
        <begin position="581"/>
        <end position="594"/>
    </location>
</feature>
<feature type="domain" description="TOG" evidence="5">
    <location>
        <begin position="1884"/>
        <end position="2151"/>
    </location>
</feature>
<dbReference type="Pfam" id="PF21040">
    <property type="entry name" value="CEP104-like_TOG"/>
    <property type="match status" value="1"/>
</dbReference>
<feature type="region of interest" description="Disordered" evidence="4">
    <location>
        <begin position="424"/>
        <end position="468"/>
    </location>
</feature>
<feature type="domain" description="TOG" evidence="5">
    <location>
        <begin position="1296"/>
        <end position="1547"/>
    </location>
</feature>
<protein>
    <recommendedName>
        <fullName evidence="5">TOG domain-containing protein</fullName>
    </recommendedName>
</protein>
<dbReference type="SUPFAM" id="SSF48371">
    <property type="entry name" value="ARM repeat"/>
    <property type="match status" value="1"/>
</dbReference>
<feature type="region of interest" description="Disordered" evidence="4">
    <location>
        <begin position="695"/>
        <end position="754"/>
    </location>
</feature>
<feature type="compositionally biased region" description="Polar residues" evidence="4">
    <location>
        <begin position="1585"/>
        <end position="1596"/>
    </location>
</feature>
<feature type="region of interest" description="Disordered" evidence="4">
    <location>
        <begin position="2937"/>
        <end position="2963"/>
    </location>
</feature>